<dbReference type="Proteomes" id="UP001204376">
    <property type="component" value="Unassembled WGS sequence"/>
</dbReference>
<evidence type="ECO:0000313" key="1">
    <source>
        <dbReference type="EMBL" id="MCQ6958875.1"/>
    </source>
</evidence>
<protein>
    <recommendedName>
        <fullName evidence="3">DUF4595 domain-containing protein</fullName>
    </recommendedName>
</protein>
<accession>A0ABT1T2N6</accession>
<sequence>MNKIFLLLIVLSLIISFQSCKKDGAKPQLEQSKIYLVSKITIDDVFGTHRAIKFTYDNNNRIITYSSELYNQYETGAGDPLRLTYDNDNKLILVEQGAPGKQPVSKIKFVYIHSKPDDKPEDISYDNGITTTVYTVFLNNQNRIMKVNKGLTSLYDNNGHLIFFGGVDGSLNLDLWGNKFDDKNNPFLNVAGLNPYVNYVAEPYPVVTLNNITQTMLVHLLNLATMQITSLQRKWSNILTVARKSPLTNTL</sequence>
<evidence type="ECO:0000313" key="2">
    <source>
        <dbReference type="Proteomes" id="UP001204376"/>
    </source>
</evidence>
<dbReference type="EMBL" id="JANHOH010000002">
    <property type="protein sequence ID" value="MCQ6958875.1"/>
    <property type="molecule type" value="Genomic_DNA"/>
</dbReference>
<evidence type="ECO:0008006" key="3">
    <source>
        <dbReference type="Google" id="ProtNLM"/>
    </source>
</evidence>
<gene>
    <name evidence="1" type="ORF">NPE20_12950</name>
</gene>
<keyword evidence="2" id="KW-1185">Reference proteome</keyword>
<reference evidence="1 2" key="1">
    <citation type="submission" date="2022-07" db="EMBL/GenBank/DDBJ databases">
        <title>Mucilaginibacter sp. JC4.</title>
        <authorList>
            <person name="Le V."/>
            <person name="Ko S.-R."/>
            <person name="Ahn C.-Y."/>
            <person name="Oh H.-M."/>
        </authorList>
    </citation>
    <scope>NUCLEOTIDE SEQUENCE [LARGE SCALE GENOMIC DNA]</scope>
    <source>
        <strain evidence="1 2">JC4</strain>
    </source>
</reference>
<organism evidence="1 2">
    <name type="scientific">Mucilaginibacter aquariorum</name>
    <dbReference type="NCBI Taxonomy" id="2967225"/>
    <lineage>
        <taxon>Bacteria</taxon>
        <taxon>Pseudomonadati</taxon>
        <taxon>Bacteroidota</taxon>
        <taxon>Sphingobacteriia</taxon>
        <taxon>Sphingobacteriales</taxon>
        <taxon>Sphingobacteriaceae</taxon>
        <taxon>Mucilaginibacter</taxon>
    </lineage>
</organism>
<comment type="caution">
    <text evidence="1">The sequence shown here is derived from an EMBL/GenBank/DDBJ whole genome shotgun (WGS) entry which is preliminary data.</text>
</comment>
<dbReference type="PROSITE" id="PS51257">
    <property type="entry name" value="PROKAR_LIPOPROTEIN"/>
    <property type="match status" value="1"/>
</dbReference>
<dbReference type="RefSeq" id="WP_256539070.1">
    <property type="nucleotide sequence ID" value="NZ_JANHOH010000002.1"/>
</dbReference>
<name>A0ABT1T2N6_9SPHI</name>
<proteinExistence type="predicted"/>